<proteinExistence type="predicted"/>
<sequence length="90" mass="9600">MSHWVYEFLGCPDTGDYQQIMDEAEPGDVVFRERPDGLGILDGFVRESVDDVMMVARFRWVASGDPSTVAPAVTEAAVGLPPSAGEAGGP</sequence>
<gene>
    <name evidence="1" type="ORF">GCM10010448_34530</name>
</gene>
<comment type="caution">
    <text evidence="1">The sequence shown here is derived from an EMBL/GenBank/DDBJ whole genome shotgun (WGS) entry which is preliminary data.</text>
</comment>
<evidence type="ECO:0000313" key="1">
    <source>
        <dbReference type="EMBL" id="GAA3048547.1"/>
    </source>
</evidence>
<dbReference type="RefSeq" id="WP_234520006.1">
    <property type="nucleotide sequence ID" value="NZ_BAAAUF010000025.1"/>
</dbReference>
<dbReference type="EMBL" id="BAAAUF010000025">
    <property type="protein sequence ID" value="GAA3048547.1"/>
    <property type="molecule type" value="Genomic_DNA"/>
</dbReference>
<keyword evidence="2" id="KW-1185">Reference proteome</keyword>
<reference evidence="2" key="1">
    <citation type="journal article" date="2019" name="Int. J. Syst. Evol. Microbiol.">
        <title>The Global Catalogue of Microorganisms (GCM) 10K type strain sequencing project: providing services to taxonomists for standard genome sequencing and annotation.</title>
        <authorList>
            <consortium name="The Broad Institute Genomics Platform"/>
            <consortium name="The Broad Institute Genome Sequencing Center for Infectious Disease"/>
            <person name="Wu L."/>
            <person name="Ma J."/>
        </authorList>
    </citation>
    <scope>NUCLEOTIDE SEQUENCE [LARGE SCALE GENOMIC DNA]</scope>
    <source>
        <strain evidence="2">JCM 9091</strain>
    </source>
</reference>
<evidence type="ECO:0000313" key="2">
    <source>
        <dbReference type="Proteomes" id="UP001501532"/>
    </source>
</evidence>
<protein>
    <submittedName>
        <fullName evidence="1">Uncharacterized protein</fullName>
    </submittedName>
</protein>
<dbReference type="Proteomes" id="UP001501532">
    <property type="component" value="Unassembled WGS sequence"/>
</dbReference>
<name>A0ABP6LPW8_9ACTN</name>
<organism evidence="1 2">
    <name type="scientific">Streptomyces glomeratus</name>
    <dbReference type="NCBI Taxonomy" id="284452"/>
    <lineage>
        <taxon>Bacteria</taxon>
        <taxon>Bacillati</taxon>
        <taxon>Actinomycetota</taxon>
        <taxon>Actinomycetes</taxon>
        <taxon>Kitasatosporales</taxon>
        <taxon>Streptomycetaceae</taxon>
        <taxon>Streptomyces</taxon>
    </lineage>
</organism>
<accession>A0ABP6LPW8</accession>